<dbReference type="GO" id="GO:0005615">
    <property type="term" value="C:extracellular space"/>
    <property type="evidence" value="ECO:0007669"/>
    <property type="project" value="TreeGrafter"/>
</dbReference>
<comment type="caution">
    <text evidence="5">The sequence shown here is derived from an EMBL/GenBank/DDBJ whole genome shotgun (WGS) entry which is preliminary data.</text>
</comment>
<dbReference type="PANTHER" id="PTHR11475:SF75">
    <property type="entry name" value="PEROXIDASIN HOMOLOG"/>
    <property type="match status" value="1"/>
</dbReference>
<dbReference type="SUPFAM" id="SSF48113">
    <property type="entry name" value="Heme-dependent peroxidases"/>
    <property type="match status" value="1"/>
</dbReference>
<evidence type="ECO:0000313" key="5">
    <source>
        <dbReference type="EMBL" id="CAB1449261.1"/>
    </source>
</evidence>
<keyword evidence="1" id="KW-0393">Immunoglobulin domain</keyword>
<dbReference type="SMART" id="SM00214">
    <property type="entry name" value="VWC"/>
    <property type="match status" value="1"/>
</dbReference>
<sequence length="252" mass="28760">MCLLAAQFKRLRDGDRFWYENPGTFTPAQLTQLKQTSLTRVMCDNGDNITRIQRDVFRVAELPHGYGSCDDIPQIDLRMWQDCCEDCRTKGQFNALSYHFRGRRSAEHSYKEDDPANSIPENSSAEGTTETVVNVTLTSKTSTEPSTNDFQEFVSDMQKTITSLRKQIKRLETRLSKTDCTDSEGRERTDAERWKKDSCTTCECRDAQVTCFVESCPPVECKRPVKLKGTCCPFCLDHADVGKQQEADFNDN</sequence>
<accession>A0A9N7VIX7</accession>
<dbReference type="SUPFAM" id="SSF57603">
    <property type="entry name" value="FnI-like domain"/>
    <property type="match status" value="1"/>
</dbReference>
<evidence type="ECO:0000256" key="1">
    <source>
        <dbReference type="ARBA" id="ARBA00023319"/>
    </source>
</evidence>
<dbReference type="GO" id="GO:0006979">
    <property type="term" value="P:response to oxidative stress"/>
    <property type="evidence" value="ECO:0007669"/>
    <property type="project" value="InterPro"/>
</dbReference>
<dbReference type="GO" id="GO:0020037">
    <property type="term" value="F:heme binding"/>
    <property type="evidence" value="ECO:0007669"/>
    <property type="project" value="InterPro"/>
</dbReference>
<reference evidence="5" key="1">
    <citation type="submission" date="2020-03" db="EMBL/GenBank/DDBJ databases">
        <authorList>
            <person name="Weist P."/>
        </authorList>
    </citation>
    <scope>NUCLEOTIDE SEQUENCE</scope>
</reference>
<dbReference type="InterPro" id="IPR019791">
    <property type="entry name" value="Haem_peroxidase_animal"/>
</dbReference>
<dbReference type="Gene3D" id="1.10.640.10">
    <property type="entry name" value="Haem peroxidase domain superfamily, animal type"/>
    <property type="match status" value="1"/>
</dbReference>
<gene>
    <name evidence="5" type="ORF">PLEPLA_LOCUS36942</name>
</gene>
<dbReference type="InterPro" id="IPR037120">
    <property type="entry name" value="Haem_peroxidase_sf_animal"/>
</dbReference>
<dbReference type="PROSITE" id="PS01208">
    <property type="entry name" value="VWFC_1"/>
    <property type="match status" value="1"/>
</dbReference>
<dbReference type="PROSITE" id="PS50184">
    <property type="entry name" value="VWFC_2"/>
    <property type="match status" value="1"/>
</dbReference>
<dbReference type="EMBL" id="CADEAL010004008">
    <property type="protein sequence ID" value="CAB1449261.1"/>
    <property type="molecule type" value="Genomic_DNA"/>
</dbReference>
<protein>
    <recommendedName>
        <fullName evidence="4">VWFC domain-containing protein</fullName>
    </recommendedName>
</protein>
<dbReference type="Proteomes" id="UP001153269">
    <property type="component" value="Unassembled WGS sequence"/>
</dbReference>
<dbReference type="InterPro" id="IPR001007">
    <property type="entry name" value="VWF_dom"/>
</dbReference>
<evidence type="ECO:0000256" key="2">
    <source>
        <dbReference type="SAM" id="Coils"/>
    </source>
</evidence>
<dbReference type="PROSITE" id="PS50292">
    <property type="entry name" value="PEROXIDASE_3"/>
    <property type="match status" value="1"/>
</dbReference>
<evidence type="ECO:0000259" key="4">
    <source>
        <dbReference type="PROSITE" id="PS50184"/>
    </source>
</evidence>
<feature type="domain" description="VWFC" evidence="4">
    <location>
        <begin position="178"/>
        <end position="236"/>
    </location>
</feature>
<keyword evidence="6" id="KW-1185">Reference proteome</keyword>
<name>A0A9N7VIX7_PLEPL</name>
<evidence type="ECO:0000313" key="6">
    <source>
        <dbReference type="Proteomes" id="UP001153269"/>
    </source>
</evidence>
<dbReference type="PANTHER" id="PTHR11475">
    <property type="entry name" value="OXIDASE/PEROXIDASE"/>
    <property type="match status" value="1"/>
</dbReference>
<dbReference type="Pfam" id="PF03098">
    <property type="entry name" value="An_peroxidase"/>
    <property type="match status" value="1"/>
</dbReference>
<dbReference type="InterPro" id="IPR010255">
    <property type="entry name" value="Haem_peroxidase_sf"/>
</dbReference>
<proteinExistence type="predicted"/>
<feature type="coiled-coil region" evidence="2">
    <location>
        <begin position="154"/>
        <end position="181"/>
    </location>
</feature>
<dbReference type="GO" id="GO:0004601">
    <property type="term" value="F:peroxidase activity"/>
    <property type="evidence" value="ECO:0007669"/>
    <property type="project" value="InterPro"/>
</dbReference>
<feature type="compositionally biased region" description="Polar residues" evidence="3">
    <location>
        <begin position="119"/>
        <end position="129"/>
    </location>
</feature>
<keyword evidence="2" id="KW-0175">Coiled coil</keyword>
<dbReference type="AlphaFoldDB" id="A0A9N7VIX7"/>
<feature type="region of interest" description="Disordered" evidence="3">
    <location>
        <begin position="107"/>
        <end position="129"/>
    </location>
</feature>
<organism evidence="5 6">
    <name type="scientific">Pleuronectes platessa</name>
    <name type="common">European plaice</name>
    <dbReference type="NCBI Taxonomy" id="8262"/>
    <lineage>
        <taxon>Eukaryota</taxon>
        <taxon>Metazoa</taxon>
        <taxon>Chordata</taxon>
        <taxon>Craniata</taxon>
        <taxon>Vertebrata</taxon>
        <taxon>Euteleostomi</taxon>
        <taxon>Actinopterygii</taxon>
        <taxon>Neopterygii</taxon>
        <taxon>Teleostei</taxon>
        <taxon>Neoteleostei</taxon>
        <taxon>Acanthomorphata</taxon>
        <taxon>Carangaria</taxon>
        <taxon>Pleuronectiformes</taxon>
        <taxon>Pleuronectoidei</taxon>
        <taxon>Pleuronectidae</taxon>
        <taxon>Pleuronectes</taxon>
    </lineage>
</organism>
<dbReference type="Gene3D" id="6.20.200.20">
    <property type="match status" value="1"/>
</dbReference>
<evidence type="ECO:0000256" key="3">
    <source>
        <dbReference type="SAM" id="MobiDB-lite"/>
    </source>
</evidence>
<dbReference type="Pfam" id="PF23334">
    <property type="entry name" value="VWC2L_2nd"/>
    <property type="match status" value="1"/>
</dbReference>